<feature type="transmembrane region" description="Helical" evidence="6">
    <location>
        <begin position="388"/>
        <end position="409"/>
    </location>
</feature>
<feature type="transmembrane region" description="Helical" evidence="6">
    <location>
        <begin position="161"/>
        <end position="179"/>
    </location>
</feature>
<feature type="transmembrane region" description="Helical" evidence="6">
    <location>
        <begin position="333"/>
        <end position="351"/>
    </location>
</feature>
<evidence type="ECO:0000313" key="8">
    <source>
        <dbReference type="Proteomes" id="UP000562395"/>
    </source>
</evidence>
<proteinExistence type="predicted"/>
<reference evidence="7 8" key="1">
    <citation type="submission" date="2020-08" db="EMBL/GenBank/DDBJ databases">
        <title>Genomic Encyclopedia of Type Strains, Phase IV (KMG-IV): sequencing the most valuable type-strain genomes for metagenomic binning, comparative biology and taxonomic classification.</title>
        <authorList>
            <person name="Goeker M."/>
        </authorList>
    </citation>
    <scope>NUCLEOTIDE SEQUENCE [LARGE SCALE GENOMIC DNA]</scope>
    <source>
        <strain evidence="7 8">DSM 14552</strain>
    </source>
</reference>
<evidence type="ECO:0000256" key="3">
    <source>
        <dbReference type="ARBA" id="ARBA00022692"/>
    </source>
</evidence>
<evidence type="ECO:0000313" key="7">
    <source>
        <dbReference type="EMBL" id="MBB3860981.1"/>
    </source>
</evidence>
<protein>
    <submittedName>
        <fullName evidence="7">MFS family permease</fullName>
    </submittedName>
</protein>
<feature type="transmembrane region" description="Helical" evidence="6">
    <location>
        <begin position="228"/>
        <end position="248"/>
    </location>
</feature>
<comment type="caution">
    <text evidence="7">The sequence shown here is derived from an EMBL/GenBank/DDBJ whole genome shotgun (WGS) entry which is preliminary data.</text>
</comment>
<feature type="transmembrane region" description="Helical" evidence="6">
    <location>
        <begin position="136"/>
        <end position="154"/>
    </location>
</feature>
<keyword evidence="5 6" id="KW-0472">Membrane</keyword>
<feature type="transmembrane region" description="Helical" evidence="6">
    <location>
        <begin position="297"/>
        <end position="321"/>
    </location>
</feature>
<keyword evidence="4 6" id="KW-1133">Transmembrane helix</keyword>
<feature type="transmembrane region" description="Helical" evidence="6">
    <location>
        <begin position="421"/>
        <end position="447"/>
    </location>
</feature>
<evidence type="ECO:0000256" key="6">
    <source>
        <dbReference type="SAM" id="Phobius"/>
    </source>
</evidence>
<feature type="transmembrane region" description="Helical" evidence="6">
    <location>
        <begin position="77"/>
        <end position="95"/>
    </location>
</feature>
<feature type="transmembrane region" description="Helical" evidence="6">
    <location>
        <begin position="199"/>
        <end position="216"/>
    </location>
</feature>
<dbReference type="AlphaFoldDB" id="A0A7W5ZWX5"/>
<dbReference type="EMBL" id="JACICY010000005">
    <property type="protein sequence ID" value="MBB3860981.1"/>
    <property type="molecule type" value="Genomic_DNA"/>
</dbReference>
<dbReference type="RefSeq" id="WP_183613243.1">
    <property type="nucleotide sequence ID" value="NZ_JACICY010000005.1"/>
</dbReference>
<dbReference type="PANTHER" id="PTHR42718">
    <property type="entry name" value="MAJOR FACILITATOR SUPERFAMILY MULTIDRUG TRANSPORTER MFSC"/>
    <property type="match status" value="1"/>
</dbReference>
<organism evidence="7 8">
    <name type="scientific">Novosphingobium hassiacum</name>
    <dbReference type="NCBI Taxonomy" id="173676"/>
    <lineage>
        <taxon>Bacteria</taxon>
        <taxon>Pseudomonadati</taxon>
        <taxon>Pseudomonadota</taxon>
        <taxon>Alphaproteobacteria</taxon>
        <taxon>Sphingomonadales</taxon>
        <taxon>Sphingomonadaceae</taxon>
        <taxon>Novosphingobium</taxon>
    </lineage>
</organism>
<evidence type="ECO:0000256" key="1">
    <source>
        <dbReference type="ARBA" id="ARBA00004141"/>
    </source>
</evidence>
<keyword evidence="8" id="KW-1185">Reference proteome</keyword>
<evidence type="ECO:0000256" key="2">
    <source>
        <dbReference type="ARBA" id="ARBA00022448"/>
    </source>
</evidence>
<gene>
    <name evidence="7" type="ORF">GGQ88_002253</name>
</gene>
<dbReference type="Proteomes" id="UP000562395">
    <property type="component" value="Unassembled WGS sequence"/>
</dbReference>
<feature type="transmembrane region" description="Helical" evidence="6">
    <location>
        <begin position="107"/>
        <end position="124"/>
    </location>
</feature>
<accession>A0A7W5ZWX5</accession>
<comment type="subcellular location">
    <subcellularLocation>
        <location evidence="1">Membrane</location>
        <topology evidence="1">Multi-pass membrane protein</topology>
    </subcellularLocation>
</comment>
<evidence type="ECO:0000256" key="4">
    <source>
        <dbReference type="ARBA" id="ARBA00022989"/>
    </source>
</evidence>
<sequence length="561" mass="60159">MADAVRPAHQGGDYVFKPHERPFLAGSPATPDHPARRKLGYLLIGIYLAILGGFQNGLLLANLPGLQGHLALTSVEAGWVTVAYNMTNACMSILLFKLRQQFGIQRFVRIAMATLLLANFVQLFDAGYRIELVSRGISGIAASGLSTLGIYYLMQGLPAKARIAGVLIGLGLSQIALPLARAISPALIAGGDITHLFDLQFALSLMAFGMVFILPLPPGEIEKAFEKLDLVTFPLLAIGMGLLCAFLVQGRIQWWTTPWLGWALAGAILLIGAAFLIEHNRANPMLHTRWMTSKDIVIFASTGALMRVLLSEQGFGAGGLLTTVGMINDQLVTYYWIITGATFIGLVVLIARLDTSDLQRPLLVALALIAVAAFVDTQAGLLSRPENFYWTQAMMAFAAIYFIGSAMMEGLLRALAQGMQYIISFIAVFSLSQTLGGLAGVAGLAAFQTIRAKVHLMDIGRELTLSDPAVAQAIQLRAAAYNGTIADPVLRQASGAGQLVQQAGRDAAILAFNDMFFLIGIIASLAFAAILAKWIYNRRRGINPLAKELEALASIMGGAKE</sequence>
<name>A0A7W5ZWX5_9SPHN</name>
<feature type="transmembrane region" description="Helical" evidence="6">
    <location>
        <begin position="260"/>
        <end position="277"/>
    </location>
</feature>
<dbReference type="GO" id="GO:0016020">
    <property type="term" value="C:membrane"/>
    <property type="evidence" value="ECO:0007669"/>
    <property type="project" value="UniProtKB-SubCell"/>
</dbReference>
<feature type="transmembrane region" description="Helical" evidence="6">
    <location>
        <begin position="515"/>
        <end position="536"/>
    </location>
</feature>
<keyword evidence="3 6" id="KW-0812">Transmembrane</keyword>
<feature type="transmembrane region" description="Helical" evidence="6">
    <location>
        <begin position="39"/>
        <end position="57"/>
    </location>
</feature>
<feature type="transmembrane region" description="Helical" evidence="6">
    <location>
        <begin position="363"/>
        <end position="382"/>
    </location>
</feature>
<keyword evidence="2" id="KW-0813">Transport</keyword>
<dbReference type="PANTHER" id="PTHR42718:SF9">
    <property type="entry name" value="MAJOR FACILITATOR SUPERFAMILY MULTIDRUG TRANSPORTER MFSC"/>
    <property type="match status" value="1"/>
</dbReference>
<evidence type="ECO:0000256" key="5">
    <source>
        <dbReference type="ARBA" id="ARBA00023136"/>
    </source>
</evidence>
<dbReference type="InterPro" id="IPR036259">
    <property type="entry name" value="MFS_trans_sf"/>
</dbReference>
<dbReference type="SUPFAM" id="SSF103473">
    <property type="entry name" value="MFS general substrate transporter"/>
    <property type="match status" value="1"/>
</dbReference>